<organism evidence="2 3">
    <name type="scientific">Chiayiivirga flava</name>
    <dbReference type="NCBI Taxonomy" id="659595"/>
    <lineage>
        <taxon>Bacteria</taxon>
        <taxon>Pseudomonadati</taxon>
        <taxon>Pseudomonadota</taxon>
        <taxon>Gammaproteobacteria</taxon>
        <taxon>Lysobacterales</taxon>
        <taxon>Lysobacteraceae</taxon>
        <taxon>Chiayiivirga</taxon>
    </lineage>
</organism>
<proteinExistence type="predicted"/>
<feature type="coiled-coil region" evidence="1">
    <location>
        <begin position="119"/>
        <end position="161"/>
    </location>
</feature>
<comment type="caution">
    <text evidence="2">The sequence shown here is derived from an EMBL/GenBank/DDBJ whole genome shotgun (WGS) entry which is preliminary data.</text>
</comment>
<dbReference type="AlphaFoldDB" id="A0A7W8D3K4"/>
<protein>
    <recommendedName>
        <fullName evidence="4">Pit accessory protein</fullName>
    </recommendedName>
</protein>
<keyword evidence="1" id="KW-0175">Coiled coil</keyword>
<evidence type="ECO:0000256" key="1">
    <source>
        <dbReference type="SAM" id="Coils"/>
    </source>
</evidence>
<reference evidence="2 3" key="1">
    <citation type="submission" date="2020-08" db="EMBL/GenBank/DDBJ databases">
        <title>Genomic Encyclopedia of Type Strains, Phase IV (KMG-IV): sequencing the most valuable type-strain genomes for metagenomic binning, comparative biology and taxonomic classification.</title>
        <authorList>
            <person name="Goeker M."/>
        </authorList>
    </citation>
    <scope>NUCLEOTIDE SEQUENCE [LARGE SCALE GENOMIC DNA]</scope>
    <source>
        <strain evidence="2 3">DSM 24163</strain>
    </source>
</reference>
<dbReference type="InterPro" id="IPR038078">
    <property type="entry name" value="PhoU-like_sf"/>
</dbReference>
<dbReference type="PANTHER" id="PTHR37298:SF1">
    <property type="entry name" value="UPF0111 PROTEIN YKAA"/>
    <property type="match status" value="1"/>
</dbReference>
<evidence type="ECO:0000313" key="3">
    <source>
        <dbReference type="Proteomes" id="UP000521199"/>
    </source>
</evidence>
<dbReference type="Proteomes" id="UP000521199">
    <property type="component" value="Unassembled WGS sequence"/>
</dbReference>
<name>A0A7W8D3K4_9GAMM</name>
<dbReference type="EMBL" id="JACHHP010000001">
    <property type="protein sequence ID" value="MBB5206832.1"/>
    <property type="molecule type" value="Genomic_DNA"/>
</dbReference>
<dbReference type="InterPro" id="IPR052912">
    <property type="entry name" value="UPF0111_domain"/>
</dbReference>
<sequence length="208" mass="23505">MFSLQTIFGKGDRFYGLLEAAADAAVQSAGALRTLVKSRGNEASLSDFKIARQKEKEISDQISRELVDTFVTALEREDIEALGSAIYRIPKTIEKFADRFVLAGDKLAQIEFGPRAAMLEEATQLVAQMVRGLRKLQIEPMKALYDRLRNVEAEADRLILEMYRDLYSGKYDGLQVLLIKDFFELLEKAIDRCREAGVVTYQIVLKNS</sequence>
<accession>A0A7W8D3K4</accession>
<dbReference type="Gene3D" id="1.20.58.220">
    <property type="entry name" value="Phosphate transport system protein phou homolog 2, domain 2"/>
    <property type="match status" value="1"/>
</dbReference>
<dbReference type="RefSeq" id="WP_183959176.1">
    <property type="nucleotide sequence ID" value="NZ_JACHHP010000001.1"/>
</dbReference>
<keyword evidence="3" id="KW-1185">Reference proteome</keyword>
<evidence type="ECO:0008006" key="4">
    <source>
        <dbReference type="Google" id="ProtNLM"/>
    </source>
</evidence>
<dbReference type="PANTHER" id="PTHR37298">
    <property type="entry name" value="UPF0111 PROTEIN YKAA"/>
    <property type="match status" value="1"/>
</dbReference>
<evidence type="ECO:0000313" key="2">
    <source>
        <dbReference type="EMBL" id="MBB5206832.1"/>
    </source>
</evidence>
<gene>
    <name evidence="2" type="ORF">HNQ52_000348</name>
</gene>